<reference evidence="6 7" key="2">
    <citation type="journal article" date="2007" name="PLoS Biol.">
        <title>Principles of genome evolution in the Drosophila melanogaster species group.</title>
        <authorList>
            <person name="Ranz J.M."/>
            <person name="Maurin D."/>
            <person name="Chan Y.S."/>
            <person name="von Grotthuss M."/>
            <person name="Hillier L.W."/>
            <person name="Roote J."/>
            <person name="Ashburner M."/>
            <person name="Bergman C.M."/>
        </authorList>
    </citation>
    <scope>NUCLEOTIDE SEQUENCE [LARGE SCALE GENOMIC DNA]</scope>
    <source>
        <strain evidence="7">Tai18E2 / Tucson 14021-0261.01</strain>
    </source>
</reference>
<feature type="domain" description="RING-type" evidence="5">
    <location>
        <begin position="102"/>
        <end position="145"/>
    </location>
</feature>
<organism evidence="6 7">
    <name type="scientific">Drosophila yakuba</name>
    <name type="common">Fruit fly</name>
    <dbReference type="NCBI Taxonomy" id="7245"/>
    <lineage>
        <taxon>Eukaryota</taxon>
        <taxon>Metazoa</taxon>
        <taxon>Ecdysozoa</taxon>
        <taxon>Arthropoda</taxon>
        <taxon>Hexapoda</taxon>
        <taxon>Insecta</taxon>
        <taxon>Pterygota</taxon>
        <taxon>Neoptera</taxon>
        <taxon>Endopterygota</taxon>
        <taxon>Diptera</taxon>
        <taxon>Brachycera</taxon>
        <taxon>Muscomorpha</taxon>
        <taxon>Ephydroidea</taxon>
        <taxon>Drosophilidae</taxon>
        <taxon>Drosophila</taxon>
        <taxon>Sophophora</taxon>
    </lineage>
</organism>
<keyword evidence="1 3" id="KW-0863">Zinc-finger</keyword>
<dbReference type="GO" id="GO:0016567">
    <property type="term" value="P:protein ubiquitination"/>
    <property type="evidence" value="ECO:0007669"/>
    <property type="project" value="InterPro"/>
</dbReference>
<dbReference type="AlphaFoldDB" id="B4PH85"/>
<dbReference type="GO" id="GO:0008270">
    <property type="term" value="F:zinc ion binding"/>
    <property type="evidence" value="ECO:0007669"/>
    <property type="project" value="UniProtKB-KW"/>
</dbReference>
<dbReference type="PANTHER" id="PTHR16047:SF7">
    <property type="entry name" value="E3 UBIQUITIN-PROTEIN LIGASE RFWD3"/>
    <property type="match status" value="1"/>
</dbReference>
<dbReference type="PhylomeDB" id="B4PH85"/>
<dbReference type="GO" id="GO:0036297">
    <property type="term" value="P:interstrand cross-link repair"/>
    <property type="evidence" value="ECO:0007669"/>
    <property type="project" value="InterPro"/>
</dbReference>
<dbReference type="Gene3D" id="3.30.40.10">
    <property type="entry name" value="Zinc/RING finger domain, C3HC4 (zinc finger)"/>
    <property type="match status" value="1"/>
</dbReference>
<dbReference type="GO" id="GO:0005634">
    <property type="term" value="C:nucleus"/>
    <property type="evidence" value="ECO:0007669"/>
    <property type="project" value="InterPro"/>
</dbReference>
<dbReference type="HOGENOM" id="CLU_113857_0_0_1"/>
<dbReference type="SUPFAM" id="SSF57850">
    <property type="entry name" value="RING/U-box"/>
    <property type="match status" value="1"/>
</dbReference>
<protein>
    <recommendedName>
        <fullName evidence="5">RING-type domain-containing protein</fullName>
    </recommendedName>
</protein>
<dbReference type="Proteomes" id="UP000002282">
    <property type="component" value="Chromosome 3L"/>
</dbReference>
<evidence type="ECO:0000313" key="7">
    <source>
        <dbReference type="Proteomes" id="UP000002282"/>
    </source>
</evidence>
<evidence type="ECO:0000259" key="5">
    <source>
        <dbReference type="PROSITE" id="PS50089"/>
    </source>
</evidence>
<dbReference type="GO" id="GO:0004842">
    <property type="term" value="F:ubiquitin-protein transferase activity"/>
    <property type="evidence" value="ECO:0007669"/>
    <property type="project" value="InterPro"/>
</dbReference>
<keyword evidence="4" id="KW-0175">Coiled coil</keyword>
<proteinExistence type="predicted"/>
<feature type="coiled-coil region" evidence="4">
    <location>
        <begin position="4"/>
        <end position="31"/>
    </location>
</feature>
<reference evidence="6 7" key="1">
    <citation type="journal article" date="2007" name="Nature">
        <title>Evolution of genes and genomes on the Drosophila phylogeny.</title>
        <authorList>
            <consortium name="Drosophila 12 Genomes Consortium"/>
            <person name="Clark A.G."/>
            <person name="Eisen M.B."/>
            <person name="Smith D.R."/>
            <person name="Bergman C.M."/>
            <person name="Oliver B."/>
            <person name="Markow T.A."/>
            <person name="Kaufman T.C."/>
            <person name="Kellis M."/>
            <person name="Gelbart W."/>
            <person name="Iyer V.N."/>
            <person name="Pollard D.A."/>
            <person name="Sackton T.B."/>
            <person name="Larracuente A.M."/>
            <person name="Singh N.D."/>
            <person name="Abad J.P."/>
            <person name="Abt D.N."/>
            <person name="Adryan B."/>
            <person name="Aguade M."/>
            <person name="Akashi H."/>
            <person name="Anderson W.W."/>
            <person name="Aquadro C.F."/>
            <person name="Ardell D.H."/>
            <person name="Arguello R."/>
            <person name="Artieri C.G."/>
            <person name="Barbash D.A."/>
            <person name="Barker D."/>
            <person name="Barsanti P."/>
            <person name="Batterham P."/>
            <person name="Batzoglou S."/>
            <person name="Begun D."/>
            <person name="Bhutkar A."/>
            <person name="Blanco E."/>
            <person name="Bosak S.A."/>
            <person name="Bradley R.K."/>
            <person name="Brand A.D."/>
            <person name="Brent M.R."/>
            <person name="Brooks A.N."/>
            <person name="Brown R.H."/>
            <person name="Butlin R.K."/>
            <person name="Caggese C."/>
            <person name="Calvi B.R."/>
            <person name="Bernardo de Carvalho A."/>
            <person name="Caspi A."/>
            <person name="Castrezana S."/>
            <person name="Celniker S.E."/>
            <person name="Chang J.L."/>
            <person name="Chapple C."/>
            <person name="Chatterji S."/>
            <person name="Chinwalla A."/>
            <person name="Civetta A."/>
            <person name="Clifton S.W."/>
            <person name="Comeron J.M."/>
            <person name="Costello J.C."/>
            <person name="Coyne J.A."/>
            <person name="Daub J."/>
            <person name="David R.G."/>
            <person name="Delcher A.L."/>
            <person name="Delehaunty K."/>
            <person name="Do C.B."/>
            <person name="Ebling H."/>
            <person name="Edwards K."/>
            <person name="Eickbush T."/>
            <person name="Evans J.D."/>
            <person name="Filipski A."/>
            <person name="Findeiss S."/>
            <person name="Freyhult E."/>
            <person name="Fulton L."/>
            <person name="Fulton R."/>
            <person name="Garcia A.C."/>
            <person name="Gardiner A."/>
            <person name="Garfield D.A."/>
            <person name="Garvin B.E."/>
            <person name="Gibson G."/>
            <person name="Gilbert D."/>
            <person name="Gnerre S."/>
            <person name="Godfrey J."/>
            <person name="Good R."/>
            <person name="Gotea V."/>
            <person name="Gravely B."/>
            <person name="Greenberg A.J."/>
            <person name="Griffiths-Jones S."/>
            <person name="Gross S."/>
            <person name="Guigo R."/>
            <person name="Gustafson E.A."/>
            <person name="Haerty W."/>
            <person name="Hahn M.W."/>
            <person name="Halligan D.L."/>
            <person name="Halpern A.L."/>
            <person name="Halter G.M."/>
            <person name="Han M.V."/>
            <person name="Heger A."/>
            <person name="Hillier L."/>
            <person name="Hinrichs A.S."/>
            <person name="Holmes I."/>
            <person name="Hoskins R.A."/>
            <person name="Hubisz M.J."/>
            <person name="Hultmark D."/>
            <person name="Huntley M.A."/>
            <person name="Jaffe D.B."/>
            <person name="Jagadeeshan S."/>
            <person name="Jeck W.R."/>
            <person name="Johnson J."/>
            <person name="Jones C.D."/>
            <person name="Jordan W.C."/>
            <person name="Karpen G.H."/>
            <person name="Kataoka E."/>
            <person name="Keightley P.D."/>
            <person name="Kheradpour P."/>
            <person name="Kirkness E.F."/>
            <person name="Koerich L.B."/>
            <person name="Kristiansen K."/>
            <person name="Kudrna D."/>
            <person name="Kulathinal R.J."/>
            <person name="Kumar S."/>
            <person name="Kwok R."/>
            <person name="Lander E."/>
            <person name="Langley C.H."/>
            <person name="Lapoint R."/>
            <person name="Lazzaro B.P."/>
            <person name="Lee S.J."/>
            <person name="Levesque L."/>
            <person name="Li R."/>
            <person name="Lin C.F."/>
            <person name="Lin M.F."/>
            <person name="Lindblad-Toh K."/>
            <person name="Llopart A."/>
            <person name="Long M."/>
            <person name="Low L."/>
            <person name="Lozovsky E."/>
            <person name="Lu J."/>
            <person name="Luo M."/>
            <person name="Machado C.A."/>
            <person name="Makalowski W."/>
            <person name="Marzo M."/>
            <person name="Matsuda M."/>
            <person name="Matzkin L."/>
            <person name="McAllister B."/>
            <person name="McBride C.S."/>
            <person name="McKernan B."/>
            <person name="McKernan K."/>
            <person name="Mendez-Lago M."/>
            <person name="Minx P."/>
            <person name="Mollenhauer M.U."/>
            <person name="Montooth K."/>
            <person name="Mount S.M."/>
            <person name="Mu X."/>
            <person name="Myers E."/>
            <person name="Negre B."/>
            <person name="Newfeld S."/>
            <person name="Nielsen R."/>
            <person name="Noor M.A."/>
            <person name="O'Grady P."/>
            <person name="Pachter L."/>
            <person name="Papaceit M."/>
            <person name="Parisi M.J."/>
            <person name="Parisi M."/>
            <person name="Parts L."/>
            <person name="Pedersen J.S."/>
            <person name="Pesole G."/>
            <person name="Phillippy A.M."/>
            <person name="Ponting C.P."/>
            <person name="Pop M."/>
            <person name="Porcelli D."/>
            <person name="Powell J.R."/>
            <person name="Prohaska S."/>
            <person name="Pruitt K."/>
            <person name="Puig M."/>
            <person name="Quesneville H."/>
            <person name="Ram K.R."/>
            <person name="Rand D."/>
            <person name="Rasmussen M.D."/>
            <person name="Reed L.K."/>
            <person name="Reenan R."/>
            <person name="Reily A."/>
            <person name="Remington K.A."/>
            <person name="Rieger T.T."/>
            <person name="Ritchie M.G."/>
            <person name="Robin C."/>
            <person name="Rogers Y.H."/>
            <person name="Rohde C."/>
            <person name="Rozas J."/>
            <person name="Rubenfield M.J."/>
            <person name="Ruiz A."/>
            <person name="Russo S."/>
            <person name="Salzberg S.L."/>
            <person name="Sanchez-Gracia A."/>
            <person name="Saranga D.J."/>
            <person name="Sato H."/>
            <person name="Schaeffer S.W."/>
            <person name="Schatz M.C."/>
            <person name="Schlenke T."/>
            <person name="Schwartz R."/>
            <person name="Segarra C."/>
            <person name="Singh R.S."/>
            <person name="Sirot L."/>
            <person name="Sirota M."/>
            <person name="Sisneros N.B."/>
            <person name="Smith C.D."/>
            <person name="Smith T.F."/>
            <person name="Spieth J."/>
            <person name="Stage D.E."/>
            <person name="Stark A."/>
            <person name="Stephan W."/>
            <person name="Strausberg R.L."/>
            <person name="Strempel S."/>
            <person name="Sturgill D."/>
            <person name="Sutton G."/>
            <person name="Sutton G.G."/>
            <person name="Tao W."/>
            <person name="Teichmann S."/>
            <person name="Tobari Y.N."/>
            <person name="Tomimura Y."/>
            <person name="Tsolas J.M."/>
            <person name="Valente V.L."/>
            <person name="Venter E."/>
            <person name="Venter J.C."/>
            <person name="Vicario S."/>
            <person name="Vieira F.G."/>
            <person name="Vilella A.J."/>
            <person name="Villasante A."/>
            <person name="Walenz B."/>
            <person name="Wang J."/>
            <person name="Wasserman M."/>
            <person name="Watts T."/>
            <person name="Wilson D."/>
            <person name="Wilson R.K."/>
            <person name="Wing R.A."/>
            <person name="Wolfner M.F."/>
            <person name="Wong A."/>
            <person name="Wong G.K."/>
            <person name="Wu C.I."/>
            <person name="Wu G."/>
            <person name="Yamamoto D."/>
            <person name="Yang H.P."/>
            <person name="Yang S.P."/>
            <person name="Yorke J.A."/>
            <person name="Yoshida K."/>
            <person name="Zdobnov E."/>
            <person name="Zhang P."/>
            <person name="Zhang Y."/>
            <person name="Zimin A.V."/>
            <person name="Baldwin J."/>
            <person name="Abdouelleil A."/>
            <person name="Abdulkadir J."/>
            <person name="Abebe A."/>
            <person name="Abera B."/>
            <person name="Abreu J."/>
            <person name="Acer S.C."/>
            <person name="Aftuck L."/>
            <person name="Alexander A."/>
            <person name="An P."/>
            <person name="Anderson E."/>
            <person name="Anderson S."/>
            <person name="Arachi H."/>
            <person name="Azer M."/>
            <person name="Bachantsang P."/>
            <person name="Barry A."/>
            <person name="Bayul T."/>
            <person name="Berlin A."/>
            <person name="Bessette D."/>
            <person name="Bloom T."/>
            <person name="Blye J."/>
            <person name="Boguslavskiy L."/>
            <person name="Bonnet C."/>
            <person name="Boukhgalter B."/>
            <person name="Bourzgui I."/>
            <person name="Brown A."/>
            <person name="Cahill P."/>
            <person name="Channer S."/>
            <person name="Cheshatsang Y."/>
            <person name="Chuda L."/>
            <person name="Citroen M."/>
            <person name="Collymore A."/>
            <person name="Cooke P."/>
            <person name="Costello M."/>
            <person name="D'Aco K."/>
            <person name="Daza R."/>
            <person name="De Haan G."/>
            <person name="DeGray S."/>
            <person name="DeMaso C."/>
            <person name="Dhargay N."/>
            <person name="Dooley K."/>
            <person name="Dooley E."/>
            <person name="Doricent M."/>
            <person name="Dorje P."/>
            <person name="Dorjee K."/>
            <person name="Dupes A."/>
            <person name="Elong R."/>
            <person name="Falk J."/>
            <person name="Farina A."/>
            <person name="Faro S."/>
            <person name="Ferguson D."/>
            <person name="Fisher S."/>
            <person name="Foley C.D."/>
            <person name="Franke A."/>
            <person name="Friedrich D."/>
            <person name="Gadbois L."/>
            <person name="Gearin G."/>
            <person name="Gearin C.R."/>
            <person name="Giannoukos G."/>
            <person name="Goode T."/>
            <person name="Graham J."/>
            <person name="Grandbois E."/>
            <person name="Grewal S."/>
            <person name="Gyaltsen K."/>
            <person name="Hafez N."/>
            <person name="Hagos B."/>
            <person name="Hall J."/>
            <person name="Henson C."/>
            <person name="Hollinger A."/>
            <person name="Honan T."/>
            <person name="Huard M.D."/>
            <person name="Hughes L."/>
            <person name="Hurhula B."/>
            <person name="Husby M.E."/>
            <person name="Kamat A."/>
            <person name="Kanga B."/>
            <person name="Kashin S."/>
            <person name="Khazanovich D."/>
            <person name="Kisner P."/>
            <person name="Lance K."/>
            <person name="Lara M."/>
            <person name="Lee W."/>
            <person name="Lennon N."/>
            <person name="Letendre F."/>
            <person name="LeVine R."/>
            <person name="Lipovsky A."/>
            <person name="Liu X."/>
            <person name="Liu J."/>
            <person name="Liu S."/>
            <person name="Lokyitsang T."/>
            <person name="Lokyitsang Y."/>
            <person name="Lubonja R."/>
            <person name="Lui A."/>
            <person name="MacDonald P."/>
            <person name="Magnisalis V."/>
            <person name="Maru K."/>
            <person name="Matthews C."/>
            <person name="McCusker W."/>
            <person name="McDonough S."/>
            <person name="Mehta T."/>
            <person name="Meldrim J."/>
            <person name="Meneus L."/>
            <person name="Mihai O."/>
            <person name="Mihalev A."/>
            <person name="Mihova T."/>
            <person name="Mittelman R."/>
            <person name="Mlenga V."/>
            <person name="Montmayeur A."/>
            <person name="Mulrain L."/>
            <person name="Navidi A."/>
            <person name="Naylor J."/>
            <person name="Negash T."/>
            <person name="Nguyen T."/>
            <person name="Nguyen N."/>
            <person name="Nicol R."/>
            <person name="Norbu C."/>
            <person name="Norbu N."/>
            <person name="Novod N."/>
            <person name="O'Neill B."/>
            <person name="Osman S."/>
            <person name="Markiewicz E."/>
            <person name="Oyono O.L."/>
            <person name="Patti C."/>
            <person name="Phunkhang P."/>
            <person name="Pierre F."/>
            <person name="Priest M."/>
            <person name="Raghuraman S."/>
            <person name="Rege F."/>
            <person name="Reyes R."/>
            <person name="Rise C."/>
            <person name="Rogov P."/>
            <person name="Ross K."/>
            <person name="Ryan E."/>
            <person name="Settipalli S."/>
            <person name="Shea T."/>
            <person name="Sherpa N."/>
            <person name="Shi L."/>
            <person name="Shih D."/>
            <person name="Sparrow T."/>
            <person name="Spaulding J."/>
            <person name="Stalker J."/>
            <person name="Stange-Thomann N."/>
            <person name="Stavropoulos S."/>
            <person name="Stone C."/>
            <person name="Strader C."/>
            <person name="Tesfaye S."/>
            <person name="Thomson T."/>
            <person name="Thoulutsang Y."/>
            <person name="Thoulutsang D."/>
            <person name="Topham K."/>
            <person name="Topping I."/>
            <person name="Tsamla T."/>
            <person name="Vassiliev H."/>
            <person name="Vo A."/>
            <person name="Wangchuk T."/>
            <person name="Wangdi T."/>
            <person name="Weiand M."/>
            <person name="Wilkinson J."/>
            <person name="Wilson A."/>
            <person name="Yadav S."/>
            <person name="Young G."/>
            <person name="Yu Q."/>
            <person name="Zembek L."/>
            <person name="Zhong D."/>
            <person name="Zimmer A."/>
            <person name="Zwirko Z."/>
            <person name="Jaffe D.B."/>
            <person name="Alvarez P."/>
            <person name="Brockman W."/>
            <person name="Butler J."/>
            <person name="Chin C."/>
            <person name="Gnerre S."/>
            <person name="Grabherr M."/>
            <person name="Kleber M."/>
            <person name="Mauceli E."/>
            <person name="MacCallum I."/>
        </authorList>
    </citation>
    <scope>NUCLEOTIDE SEQUENCE [LARGE SCALE GENOMIC DNA]</scope>
    <source>
        <strain evidence="7">Tai18E2 / Tucson 14021-0261.01</strain>
    </source>
</reference>
<dbReference type="PROSITE" id="PS50089">
    <property type="entry name" value="ZF_RING_2"/>
    <property type="match status" value="1"/>
</dbReference>
<name>B4PH85_DROYA</name>
<dbReference type="InterPro" id="IPR001841">
    <property type="entry name" value="Znf_RING"/>
</dbReference>
<dbReference type="EMBL" id="CM000159">
    <property type="protein sequence ID" value="EDW93322.1"/>
    <property type="molecule type" value="Genomic_DNA"/>
</dbReference>
<evidence type="ECO:0000256" key="2">
    <source>
        <dbReference type="ARBA" id="ARBA00022833"/>
    </source>
</evidence>
<dbReference type="PANTHER" id="PTHR16047">
    <property type="entry name" value="RFWD3 PROTEIN"/>
    <property type="match status" value="1"/>
</dbReference>
<evidence type="ECO:0000256" key="1">
    <source>
        <dbReference type="ARBA" id="ARBA00022771"/>
    </source>
</evidence>
<evidence type="ECO:0000256" key="4">
    <source>
        <dbReference type="SAM" id="Coils"/>
    </source>
</evidence>
<accession>B4PH85</accession>
<dbReference type="OMA" id="CSICDLK"/>
<gene>
    <name evidence="6" type="primary">Dyak\GE20662</name>
    <name evidence="6" type="synonym">dyak_GLEANR_4492</name>
    <name evidence="6" type="synonym">GE20662</name>
    <name evidence="6" type="ORF">Dyak_GE20662</name>
</gene>
<keyword evidence="2" id="KW-0862">Zinc</keyword>
<keyword evidence="7" id="KW-1185">Reference proteome</keyword>
<evidence type="ECO:0000313" key="6">
    <source>
        <dbReference type="EMBL" id="EDW93322.1"/>
    </source>
</evidence>
<dbReference type="InterPro" id="IPR013083">
    <property type="entry name" value="Znf_RING/FYVE/PHD"/>
</dbReference>
<keyword evidence="1 3" id="KW-0479">Metal-binding</keyword>
<sequence length="164" mass="19125">MSHLHKIEDLLNQLQKQEKDLQQLTAEESRTATPEQRLDQLQSCTSRMHLYHSRREELLSSLEEAISQYESTTPLVERIAQMIGQVNAVNEALDYMYEIRVCSICELNCEPDGRHSLVSLPCGHLFGLKCIHKVLRESNRCPSCSRRARHRHVRRIYGLSFYPF</sequence>
<dbReference type="Pfam" id="PF13639">
    <property type="entry name" value="zf-RING_2"/>
    <property type="match status" value="1"/>
</dbReference>
<dbReference type="OrthoDB" id="5600418at2759"/>
<evidence type="ECO:0000256" key="3">
    <source>
        <dbReference type="PROSITE-ProRule" id="PRU00175"/>
    </source>
</evidence>
<dbReference type="KEGG" id="dya:Dyak_GE20662"/>
<dbReference type="InterPro" id="IPR037381">
    <property type="entry name" value="RFWD3"/>
</dbReference>